<keyword evidence="2 6" id="KW-0698">rRNA processing</keyword>
<evidence type="ECO:0000313" key="11">
    <source>
        <dbReference type="Proteomes" id="UP000013827"/>
    </source>
</evidence>
<dbReference type="SUPFAM" id="SSF50978">
    <property type="entry name" value="WD40 repeat-like"/>
    <property type="match status" value="1"/>
</dbReference>
<dbReference type="PROSITE" id="PS00678">
    <property type="entry name" value="WD_REPEATS_1"/>
    <property type="match status" value="2"/>
</dbReference>
<dbReference type="SMART" id="SM00320">
    <property type="entry name" value="WD40"/>
    <property type="match status" value="7"/>
</dbReference>
<dbReference type="GO" id="GO:0030687">
    <property type="term" value="C:preribosome, large subunit precursor"/>
    <property type="evidence" value="ECO:0007669"/>
    <property type="project" value="UniProtKB-UniRule"/>
</dbReference>
<dbReference type="GeneID" id="17286690"/>
<comment type="similarity">
    <text evidence="6">Belongs to the WD repeat WDR12/YTM1 family.</text>
</comment>
<organism evidence="10 11">
    <name type="scientific">Emiliania huxleyi (strain CCMP1516)</name>
    <dbReference type="NCBI Taxonomy" id="280463"/>
    <lineage>
        <taxon>Eukaryota</taxon>
        <taxon>Haptista</taxon>
        <taxon>Haptophyta</taxon>
        <taxon>Prymnesiophyceae</taxon>
        <taxon>Isochrysidales</taxon>
        <taxon>Noelaerhabdaceae</taxon>
        <taxon>Emiliania</taxon>
    </lineage>
</organism>
<dbReference type="KEGG" id="ehx:EMIHUDRAFT_62524"/>
<dbReference type="HOGENOM" id="CLU_000288_57_0_1"/>
<feature type="repeat" description="WD" evidence="7">
    <location>
        <begin position="266"/>
        <end position="306"/>
    </location>
</feature>
<evidence type="ECO:0000259" key="9">
    <source>
        <dbReference type="Pfam" id="PF08154"/>
    </source>
</evidence>
<dbReference type="AlphaFoldDB" id="A0A0D3L085"/>
<sequence>MSQGQASEPHTSVRFTTKLEPRWVVSDTPLDLPTRLSRYGLSEVVNHLLGASPARPFDFLLDGELLRGSLGKALAARGLSGESTITLEYIELLAPPQPRGEALVPDWISSLALAAPGSSVASSNPVLSGCYDGAAYLWDASGVQAAALGGGEGAAAVKAVAWLGERPVVASKDGAVRVWAAGGSAGGAAQLSCVGHHAAVACLAAAPAADSLATGGWDRSILLFRPPADGVPAASSEPPPSKRARGGASAVTAAVAPEELAAAAQLCGHTDCVSALAWPTAALLYSASWDGTVREWDAAVGAATATLSSSGKAALCLDVSLSPATVATGHSDHQLRLWDARSRGGAPTGAIPHHGWVSSVAWCGVREHLLVSGCHDGGVRLWDTRSPRVALHSLPRHKGKALCVAWDGADAVVSGGTDGQLRISTLAA</sequence>
<keyword evidence="3 7" id="KW-0853">WD repeat</keyword>
<dbReference type="GO" id="GO:0005730">
    <property type="term" value="C:nucleolus"/>
    <property type="evidence" value="ECO:0007669"/>
    <property type="project" value="UniProtKB-SubCell"/>
</dbReference>
<accession>A0A0D3L085</accession>
<dbReference type="GO" id="GO:0005654">
    <property type="term" value="C:nucleoplasm"/>
    <property type="evidence" value="ECO:0007669"/>
    <property type="project" value="UniProtKB-SubCell"/>
</dbReference>
<evidence type="ECO:0000256" key="4">
    <source>
        <dbReference type="ARBA" id="ARBA00022737"/>
    </source>
</evidence>
<dbReference type="GO" id="GO:0000466">
    <property type="term" value="P:maturation of 5.8S rRNA from tricistronic rRNA transcript (SSU-rRNA, 5.8S rRNA, LSU-rRNA)"/>
    <property type="evidence" value="ECO:0007669"/>
    <property type="project" value="UniProtKB-UniRule"/>
</dbReference>
<dbReference type="HAMAP" id="MF_03029">
    <property type="entry name" value="WDR12"/>
    <property type="match status" value="1"/>
</dbReference>
<comment type="function">
    <text evidence="6">Required for maturation of ribosomal RNAs and formation of the large ribosomal subunit.</text>
</comment>
<evidence type="ECO:0000256" key="5">
    <source>
        <dbReference type="ARBA" id="ARBA00023242"/>
    </source>
</evidence>
<evidence type="ECO:0000256" key="3">
    <source>
        <dbReference type="ARBA" id="ARBA00022574"/>
    </source>
</evidence>
<dbReference type="OMA" id="DHKYVEF"/>
<dbReference type="RefSeq" id="XP_005793849.1">
    <property type="nucleotide sequence ID" value="XM_005793792.1"/>
</dbReference>
<name>A0A0D3L085_EMIH1</name>
<dbReference type="PRINTS" id="PR00320">
    <property type="entry name" value="GPROTEINBRPT"/>
</dbReference>
<protein>
    <recommendedName>
        <fullName evidence="6">Ribosome biogenesis protein WDR12 homolog</fullName>
    </recommendedName>
</protein>
<feature type="domain" description="NLE" evidence="9">
    <location>
        <begin position="13"/>
        <end position="74"/>
    </location>
</feature>
<evidence type="ECO:0000256" key="1">
    <source>
        <dbReference type="ARBA" id="ARBA00022517"/>
    </source>
</evidence>
<feature type="repeat" description="WD" evidence="7">
    <location>
        <begin position="350"/>
        <end position="392"/>
    </location>
</feature>
<reference evidence="11" key="1">
    <citation type="journal article" date="2013" name="Nature">
        <title>Pan genome of the phytoplankton Emiliania underpins its global distribution.</title>
        <authorList>
            <person name="Read B.A."/>
            <person name="Kegel J."/>
            <person name="Klute M.J."/>
            <person name="Kuo A."/>
            <person name="Lefebvre S.C."/>
            <person name="Maumus F."/>
            <person name="Mayer C."/>
            <person name="Miller J."/>
            <person name="Monier A."/>
            <person name="Salamov A."/>
            <person name="Young J."/>
            <person name="Aguilar M."/>
            <person name="Claverie J.M."/>
            <person name="Frickenhaus S."/>
            <person name="Gonzalez K."/>
            <person name="Herman E.K."/>
            <person name="Lin Y.C."/>
            <person name="Napier J."/>
            <person name="Ogata H."/>
            <person name="Sarno A.F."/>
            <person name="Shmutz J."/>
            <person name="Schroeder D."/>
            <person name="de Vargas C."/>
            <person name="Verret F."/>
            <person name="von Dassow P."/>
            <person name="Valentin K."/>
            <person name="Van de Peer Y."/>
            <person name="Wheeler G."/>
            <person name="Dacks J.B."/>
            <person name="Delwiche C.F."/>
            <person name="Dyhrman S.T."/>
            <person name="Glockner G."/>
            <person name="John U."/>
            <person name="Richards T."/>
            <person name="Worden A.Z."/>
            <person name="Zhang X."/>
            <person name="Grigoriev I.V."/>
            <person name="Allen A.E."/>
            <person name="Bidle K."/>
            <person name="Borodovsky M."/>
            <person name="Bowler C."/>
            <person name="Brownlee C."/>
            <person name="Cock J.M."/>
            <person name="Elias M."/>
            <person name="Gladyshev V.N."/>
            <person name="Groth M."/>
            <person name="Guda C."/>
            <person name="Hadaegh A."/>
            <person name="Iglesias-Rodriguez M.D."/>
            <person name="Jenkins J."/>
            <person name="Jones B.M."/>
            <person name="Lawson T."/>
            <person name="Leese F."/>
            <person name="Lindquist E."/>
            <person name="Lobanov A."/>
            <person name="Lomsadze A."/>
            <person name="Malik S.B."/>
            <person name="Marsh M.E."/>
            <person name="Mackinder L."/>
            <person name="Mock T."/>
            <person name="Mueller-Roeber B."/>
            <person name="Pagarete A."/>
            <person name="Parker M."/>
            <person name="Probert I."/>
            <person name="Quesneville H."/>
            <person name="Raines C."/>
            <person name="Rensing S.A."/>
            <person name="Riano-Pachon D.M."/>
            <person name="Richier S."/>
            <person name="Rokitta S."/>
            <person name="Shiraiwa Y."/>
            <person name="Soanes D.M."/>
            <person name="van der Giezen M."/>
            <person name="Wahlund T.M."/>
            <person name="Williams B."/>
            <person name="Wilson W."/>
            <person name="Wolfe G."/>
            <person name="Wurch L.L."/>
        </authorList>
    </citation>
    <scope>NUCLEOTIDE SEQUENCE</scope>
</reference>
<dbReference type="PANTHER" id="PTHR19855">
    <property type="entry name" value="WD40 REPEAT PROTEIN 12, 37"/>
    <property type="match status" value="1"/>
</dbReference>
<keyword evidence="4" id="KW-0677">Repeat</keyword>
<dbReference type="PROSITE" id="PS50082">
    <property type="entry name" value="WD_REPEATS_2"/>
    <property type="match status" value="2"/>
</dbReference>
<dbReference type="Gene3D" id="2.130.10.10">
    <property type="entry name" value="YVTN repeat-like/Quinoprotein amine dehydrogenase"/>
    <property type="match status" value="1"/>
</dbReference>
<keyword evidence="1 6" id="KW-0690">Ribosome biogenesis</keyword>
<dbReference type="EnsemblProtists" id="EOD41420">
    <property type="protein sequence ID" value="EOD41420"/>
    <property type="gene ID" value="EMIHUDRAFT_62524"/>
</dbReference>
<reference evidence="10" key="2">
    <citation type="submission" date="2024-10" db="UniProtKB">
        <authorList>
            <consortium name="EnsemblProtists"/>
        </authorList>
    </citation>
    <scope>IDENTIFICATION</scope>
</reference>
<dbReference type="InterPro" id="IPR012972">
    <property type="entry name" value="NLE"/>
</dbReference>
<dbReference type="PaxDb" id="2903-EOD41420"/>
<comment type="subcellular location">
    <subcellularLocation>
        <location evidence="6">Nucleus</location>
        <location evidence="6">Nucleolus</location>
    </subcellularLocation>
    <subcellularLocation>
        <location evidence="6">Nucleus</location>
        <location evidence="6">Nucleoplasm</location>
    </subcellularLocation>
</comment>
<proteinExistence type="inferred from homology"/>
<keyword evidence="5 6" id="KW-0539">Nucleus</keyword>
<dbReference type="InterPro" id="IPR036322">
    <property type="entry name" value="WD40_repeat_dom_sf"/>
</dbReference>
<dbReference type="Pfam" id="PF08154">
    <property type="entry name" value="NLE"/>
    <property type="match status" value="1"/>
</dbReference>
<evidence type="ECO:0000256" key="8">
    <source>
        <dbReference type="SAM" id="MobiDB-lite"/>
    </source>
</evidence>
<dbReference type="InterPro" id="IPR019775">
    <property type="entry name" value="WD40_repeat_CS"/>
</dbReference>
<dbReference type="GO" id="GO:0000463">
    <property type="term" value="P:maturation of LSU-rRNA from tricistronic rRNA transcript (SSU-rRNA, 5.8S rRNA, LSU-rRNA)"/>
    <property type="evidence" value="ECO:0007669"/>
    <property type="project" value="UniProtKB-UniRule"/>
</dbReference>
<dbReference type="InterPro" id="IPR001680">
    <property type="entry name" value="WD40_rpt"/>
</dbReference>
<dbReference type="STRING" id="2903.R1FQP7"/>
<dbReference type="Proteomes" id="UP000013827">
    <property type="component" value="Unassembled WGS sequence"/>
</dbReference>
<evidence type="ECO:0000313" key="10">
    <source>
        <dbReference type="EnsemblProtists" id="EOD41420"/>
    </source>
</evidence>
<dbReference type="InterPro" id="IPR028599">
    <property type="entry name" value="WDR12/Ytm1"/>
</dbReference>
<dbReference type="InterPro" id="IPR015943">
    <property type="entry name" value="WD40/YVTN_repeat-like_dom_sf"/>
</dbReference>
<keyword evidence="11" id="KW-1185">Reference proteome</keyword>
<evidence type="ECO:0000256" key="6">
    <source>
        <dbReference type="HAMAP-Rule" id="MF_03029"/>
    </source>
</evidence>
<dbReference type="eggNOG" id="KOG0313">
    <property type="taxonomic scope" value="Eukaryota"/>
</dbReference>
<dbReference type="Pfam" id="PF00400">
    <property type="entry name" value="WD40"/>
    <property type="match status" value="5"/>
</dbReference>
<dbReference type="GO" id="GO:0043021">
    <property type="term" value="F:ribonucleoprotein complex binding"/>
    <property type="evidence" value="ECO:0007669"/>
    <property type="project" value="UniProtKB-UniRule"/>
</dbReference>
<evidence type="ECO:0000256" key="7">
    <source>
        <dbReference type="PROSITE-ProRule" id="PRU00221"/>
    </source>
</evidence>
<feature type="region of interest" description="Disordered" evidence="8">
    <location>
        <begin position="230"/>
        <end position="249"/>
    </location>
</feature>
<dbReference type="InterPro" id="IPR020472">
    <property type="entry name" value="WD40_PAC1"/>
</dbReference>
<dbReference type="PANTHER" id="PTHR19855:SF11">
    <property type="entry name" value="RIBOSOME BIOGENESIS PROTEIN WDR12"/>
    <property type="match status" value="1"/>
</dbReference>
<evidence type="ECO:0000256" key="2">
    <source>
        <dbReference type="ARBA" id="ARBA00022552"/>
    </source>
</evidence>